<evidence type="ECO:0000256" key="1">
    <source>
        <dbReference type="PROSITE-ProRule" id="PRU00169"/>
    </source>
</evidence>
<dbReference type="InterPro" id="IPR001789">
    <property type="entry name" value="Sig_transdc_resp-reg_receiver"/>
</dbReference>
<keyword evidence="4" id="KW-0238">DNA-binding</keyword>
<dbReference type="PROSITE" id="PS50930">
    <property type="entry name" value="HTH_LYTTR"/>
    <property type="match status" value="1"/>
</dbReference>
<protein>
    <submittedName>
        <fullName evidence="4">DNA-binding response regulator</fullName>
    </submittedName>
</protein>
<evidence type="ECO:0000313" key="4">
    <source>
        <dbReference type="EMBL" id="AVM01813.1"/>
    </source>
</evidence>
<keyword evidence="1" id="KW-0597">Phosphoprotein</keyword>
<feature type="domain" description="HTH LytTR-type" evidence="3">
    <location>
        <begin position="171"/>
        <end position="279"/>
    </location>
</feature>
<organism evidence="4 5">
    <name type="scientific">Gordonia iterans</name>
    <dbReference type="NCBI Taxonomy" id="1004901"/>
    <lineage>
        <taxon>Bacteria</taxon>
        <taxon>Bacillati</taxon>
        <taxon>Actinomycetota</taxon>
        <taxon>Actinomycetes</taxon>
        <taxon>Mycobacteriales</taxon>
        <taxon>Gordoniaceae</taxon>
        <taxon>Gordonia</taxon>
    </lineage>
</organism>
<dbReference type="GO" id="GO:0000156">
    <property type="term" value="F:phosphorelay response regulator activity"/>
    <property type="evidence" value="ECO:0007669"/>
    <property type="project" value="InterPro"/>
</dbReference>
<dbReference type="Pfam" id="PF04397">
    <property type="entry name" value="LytTR"/>
    <property type="match status" value="1"/>
</dbReference>
<dbReference type="AlphaFoldDB" id="A0A2S0KJH6"/>
<reference evidence="4 5" key="1">
    <citation type="submission" date="2018-03" db="EMBL/GenBank/DDBJ databases">
        <title>Characteristics and genome of n-alkane degrading marine bacteria Gordonia iterans isolated from crude oil contaminated in Tae-an, South Korea.</title>
        <authorList>
            <person name="Lee S.-S."/>
            <person name="Kim H."/>
        </authorList>
    </citation>
    <scope>NUCLEOTIDE SEQUENCE [LARGE SCALE GENOMIC DNA]</scope>
    <source>
        <strain evidence="4 5">Co17</strain>
    </source>
</reference>
<evidence type="ECO:0000259" key="2">
    <source>
        <dbReference type="PROSITE" id="PS50110"/>
    </source>
</evidence>
<proteinExistence type="predicted"/>
<dbReference type="InterPro" id="IPR007492">
    <property type="entry name" value="LytTR_DNA-bd_dom"/>
</dbReference>
<dbReference type="GO" id="GO:0003677">
    <property type="term" value="F:DNA binding"/>
    <property type="evidence" value="ECO:0007669"/>
    <property type="project" value="UniProtKB-KW"/>
</dbReference>
<dbReference type="RefSeq" id="WP_105943516.1">
    <property type="nucleotide sequence ID" value="NZ_CP027433.1"/>
</dbReference>
<dbReference type="SMART" id="SM00448">
    <property type="entry name" value="REC"/>
    <property type="match status" value="1"/>
</dbReference>
<dbReference type="PANTHER" id="PTHR37299">
    <property type="entry name" value="TRANSCRIPTIONAL REGULATOR-RELATED"/>
    <property type="match status" value="1"/>
</dbReference>
<dbReference type="SMART" id="SM00850">
    <property type="entry name" value="LytTR"/>
    <property type="match status" value="1"/>
</dbReference>
<gene>
    <name evidence="4" type="ORF">C6V83_17665</name>
</gene>
<evidence type="ECO:0000313" key="5">
    <source>
        <dbReference type="Proteomes" id="UP000239814"/>
    </source>
</evidence>
<dbReference type="Pfam" id="PF00072">
    <property type="entry name" value="Response_reg"/>
    <property type="match status" value="1"/>
</dbReference>
<dbReference type="Gene3D" id="3.40.50.2300">
    <property type="match status" value="1"/>
</dbReference>
<dbReference type="SUPFAM" id="SSF52172">
    <property type="entry name" value="CheY-like"/>
    <property type="match status" value="1"/>
</dbReference>
<dbReference type="InterPro" id="IPR011006">
    <property type="entry name" value="CheY-like_superfamily"/>
</dbReference>
<feature type="domain" description="Response regulatory" evidence="2">
    <location>
        <begin position="5"/>
        <end position="119"/>
    </location>
</feature>
<feature type="modified residue" description="4-aspartylphosphate" evidence="1">
    <location>
        <position position="56"/>
    </location>
</feature>
<name>A0A2S0KJH6_9ACTN</name>
<accession>A0A2S0KJH6</accession>
<dbReference type="EMBL" id="CP027433">
    <property type="protein sequence ID" value="AVM01813.1"/>
    <property type="molecule type" value="Genomic_DNA"/>
</dbReference>
<evidence type="ECO:0000259" key="3">
    <source>
        <dbReference type="PROSITE" id="PS50930"/>
    </source>
</evidence>
<sequence>MTALRVLAVDDEAPALDELTFLLGEHPAVGEVIGASDATEALRLLSEQSVDAAFLDISMPGLNGMELATVLARYATPPALVFVTAHDDRAVQAFDVGAVDYLLKPLRARRLAQAIERVLASRPDTLVGDTAGTDADPAAAGADPATAEIAGDTDTSADSGISSTGLSTSVIPVERGGVTSLIQRDTISWVEAVGDYARLHTASGDYLVRVTLSTLESHWADAGFARIHRSYLVALPMVTGLRTAGTGTKVMIRANGQTPEVELPVSRRQVRELKDRLVRDPLRSFRSGRGDGSS</sequence>
<keyword evidence="5" id="KW-1185">Reference proteome</keyword>
<dbReference type="InterPro" id="IPR046947">
    <property type="entry name" value="LytR-like"/>
</dbReference>
<dbReference type="KEGG" id="git:C6V83_17665"/>
<dbReference type="PROSITE" id="PS50110">
    <property type="entry name" value="RESPONSE_REGULATORY"/>
    <property type="match status" value="1"/>
</dbReference>
<dbReference type="PANTHER" id="PTHR37299:SF1">
    <property type="entry name" value="STAGE 0 SPORULATION PROTEIN A HOMOLOG"/>
    <property type="match status" value="1"/>
</dbReference>
<dbReference type="Gene3D" id="2.40.50.1020">
    <property type="entry name" value="LytTr DNA-binding domain"/>
    <property type="match status" value="1"/>
</dbReference>
<dbReference type="OrthoDB" id="236568at2"/>
<dbReference type="Proteomes" id="UP000239814">
    <property type="component" value="Chromosome"/>
</dbReference>